<name>A0A5M8NY46_9BACT</name>
<dbReference type="Gene3D" id="2.60.40.10">
    <property type="entry name" value="Immunoglobulins"/>
    <property type="match status" value="1"/>
</dbReference>
<evidence type="ECO:0000256" key="1">
    <source>
        <dbReference type="ARBA" id="ARBA00022553"/>
    </source>
</evidence>
<dbReference type="InterPro" id="IPR011110">
    <property type="entry name" value="Reg_prop"/>
</dbReference>
<evidence type="ECO:0000313" key="2">
    <source>
        <dbReference type="EMBL" id="KAA6300255.1"/>
    </source>
</evidence>
<feature type="non-terminal residue" evidence="2">
    <location>
        <position position="836"/>
    </location>
</feature>
<dbReference type="AlphaFoldDB" id="A0A5M8NY46"/>
<dbReference type="EMBL" id="SNRX01000111">
    <property type="protein sequence ID" value="KAA6300255.1"/>
    <property type="molecule type" value="Genomic_DNA"/>
</dbReference>
<dbReference type="Proteomes" id="UP000324575">
    <property type="component" value="Unassembled WGS sequence"/>
</dbReference>
<dbReference type="PANTHER" id="PTHR43547">
    <property type="entry name" value="TWO-COMPONENT HISTIDINE KINASE"/>
    <property type="match status" value="1"/>
</dbReference>
<sequence>MKRVKIILFSFVCLFGIAAPVVALETLRFEWISDRDGLSQNTVRCIMQDNKGFIWLGTINGLNRYNGKEFIVMFPQTGNFASISDNRIRSLLEDRQGYIWIRTTANIFYCYDPRLERFVDYDPSNKQKNFSHVQTFSNGDVWLWGASGGCCRVQHRAGEALQSRQFGASELGSQTVAFVYEDVLHFIWIGTTQGLFRLEGEQLIKISPQSFSYVHESGNRLYFINDQQIVAFDTKQQKPDRTILYPGNKAIALNTTTLLNSDLILIATKAHILAFDCRQKKFISTEMLFNHQQIINASFFTDNKGKKWIYNISGSVWRQVTDSQFEKIDLIPSNILSTIDAERYDIYHDSRNIIWITTYGNGLFALDLNSRKTYHYTVDNSDLPTNYLLCVTEDKSGEIWVGTEFAGISKISLSNYPIQIFYPVPEGNHNRSNAVRLIYEDSQRRFWFGTRSGYLNVYDKSFKKIKSHKIDGGLPFSMAEDASGNMWLATRGKGIMVFPPSGDAPVRNYLLHDVALQNTSSNNVFDILLDTKNRIWGASFGGGLHYADLNSKEVAFQHINARTVNQDMVRVILQDRTGMIWAGTNEGVNVFNPDELIRDSTNYINFHFDVNDDLSINNNEVKVIFEDSKGRIWLGTTGGGLNLLVREKPLSRSWFKHYTAKDGLSNEVIQTIIEDNQGYIWVSTEGGSGISKFDPQIERFENFSFFNNKQAGLFNEHSCWKMQSGELMFGSYSGVFIFDPSQIKYDVYTPPIVITGLKINGMDARPKEHNSPLTESISLAKEIKLNYNQNSFNIEFAMLNFHLPNFNQYIYYLEGYEKNWNSITRHNIAAYRNVPS</sequence>
<dbReference type="Gene3D" id="2.130.10.10">
    <property type="entry name" value="YVTN repeat-like/Quinoprotein amine dehydrogenase"/>
    <property type="match status" value="3"/>
</dbReference>
<dbReference type="Pfam" id="PF07494">
    <property type="entry name" value="Reg_prop"/>
    <property type="match status" value="5"/>
</dbReference>
<gene>
    <name evidence="2" type="ORF">EZS26_003605</name>
</gene>
<comment type="caution">
    <text evidence="2">The sequence shown here is derived from an EMBL/GenBank/DDBJ whole genome shotgun (WGS) entry which is preliminary data.</text>
</comment>
<reference evidence="2 3" key="1">
    <citation type="submission" date="2019-03" db="EMBL/GenBank/DDBJ databases">
        <title>Single cell metagenomics reveals metabolic interactions within the superorganism composed of flagellate Streblomastix strix and complex community of Bacteroidetes bacteria on its surface.</title>
        <authorList>
            <person name="Treitli S.C."/>
            <person name="Kolisko M."/>
            <person name="Husnik F."/>
            <person name="Keeling P."/>
            <person name="Hampl V."/>
        </authorList>
    </citation>
    <scope>NUCLEOTIDE SEQUENCE [LARGE SCALE GENOMIC DNA]</scope>
    <source>
        <strain evidence="2">St1</strain>
    </source>
</reference>
<dbReference type="SUPFAM" id="SSF50998">
    <property type="entry name" value="Quinoprotein alcohol dehydrogenase-like"/>
    <property type="match status" value="1"/>
</dbReference>
<dbReference type="GO" id="GO:0000155">
    <property type="term" value="F:phosphorelay sensor kinase activity"/>
    <property type="evidence" value="ECO:0007669"/>
    <property type="project" value="TreeGrafter"/>
</dbReference>
<organism evidence="2 3">
    <name type="scientific">Candidatus Ordinivivax streblomastigis</name>
    <dbReference type="NCBI Taxonomy" id="2540710"/>
    <lineage>
        <taxon>Bacteria</taxon>
        <taxon>Pseudomonadati</taxon>
        <taxon>Bacteroidota</taxon>
        <taxon>Bacteroidia</taxon>
        <taxon>Bacteroidales</taxon>
        <taxon>Candidatus Ordinivivax</taxon>
    </lineage>
</organism>
<proteinExistence type="predicted"/>
<evidence type="ECO:0000313" key="3">
    <source>
        <dbReference type="Proteomes" id="UP000324575"/>
    </source>
</evidence>
<dbReference type="InterPro" id="IPR011047">
    <property type="entry name" value="Quinoprotein_ADH-like_sf"/>
</dbReference>
<keyword evidence="1" id="KW-0597">Phosphoprotein</keyword>
<dbReference type="InterPro" id="IPR015943">
    <property type="entry name" value="WD40/YVTN_repeat-like_dom_sf"/>
</dbReference>
<dbReference type="SUPFAM" id="SSF63829">
    <property type="entry name" value="Calcium-dependent phosphotriesterase"/>
    <property type="match status" value="1"/>
</dbReference>
<dbReference type="InterPro" id="IPR013783">
    <property type="entry name" value="Ig-like_fold"/>
</dbReference>
<accession>A0A5M8NY46</accession>
<dbReference type="PANTHER" id="PTHR43547:SF2">
    <property type="entry name" value="HYBRID SIGNAL TRANSDUCTION HISTIDINE KINASE C"/>
    <property type="match status" value="1"/>
</dbReference>
<protein>
    <submittedName>
        <fullName evidence="2">Uncharacterized protein</fullName>
    </submittedName>
</protein>